<dbReference type="EMBL" id="OX365700">
    <property type="protein sequence ID" value="CAI4033580.1"/>
    <property type="molecule type" value="Genomic_DNA"/>
</dbReference>
<evidence type="ECO:0000313" key="2">
    <source>
        <dbReference type="Proteomes" id="UP001179121"/>
    </source>
</evidence>
<evidence type="ECO:0000313" key="1">
    <source>
        <dbReference type="EMBL" id="CAI4033580.1"/>
    </source>
</evidence>
<gene>
    <name evidence="1" type="ORF">DNFV4_04021</name>
</gene>
<keyword evidence="2" id="KW-1185">Reference proteome</keyword>
<name>A0AA86N2L4_9BACT</name>
<protein>
    <submittedName>
        <fullName evidence="1">Uncharacterized protein</fullName>
    </submittedName>
</protein>
<organism evidence="1 2">
    <name type="scientific">Nitrospira tepida</name>
    <dbReference type="NCBI Taxonomy" id="2973512"/>
    <lineage>
        <taxon>Bacteria</taxon>
        <taxon>Pseudomonadati</taxon>
        <taxon>Nitrospirota</taxon>
        <taxon>Nitrospiria</taxon>
        <taxon>Nitrospirales</taxon>
        <taxon>Nitrospiraceae</taxon>
        <taxon>Nitrospira</taxon>
    </lineage>
</organism>
<dbReference type="RefSeq" id="WP_289270905.1">
    <property type="nucleotide sequence ID" value="NZ_OX365700.1"/>
</dbReference>
<proteinExistence type="predicted"/>
<reference evidence="1" key="1">
    <citation type="submission" date="2022-10" db="EMBL/GenBank/DDBJ databases">
        <authorList>
            <person name="Koch H."/>
        </authorList>
    </citation>
    <scope>NUCLEOTIDE SEQUENCE</scope>
    <source>
        <strain evidence="1">DNF</strain>
    </source>
</reference>
<sequence>MTSRATFLVVANSWDAVSRSFVERHRDGGVQLLTPRDLSRVGWSCSFGTMGVRSRAVVAGRLLEDREIHGVLTRLPGVSEQELLHIAAGDRTYVVAEMNAFLLAWLTTLPCPVLNRPTPRCLSGRWWRQEEWVRVAGHLGIPILPVHRRIRLTQGRRPRAVSQPGGSTVTLIGRRHLGDADPLLIVQARHLAQAAGTDFLAVRFTGPSPGSAFVDATPWPDIADDVIGEAVMDYLVTARTDGQESQEAA</sequence>
<accession>A0AA86N2L4</accession>
<dbReference type="KEGG" id="nti:DNFV4_04021"/>
<dbReference type="Proteomes" id="UP001179121">
    <property type="component" value="Chromosome"/>
</dbReference>
<dbReference type="AlphaFoldDB" id="A0AA86N2L4"/>